<evidence type="ECO:0000313" key="6">
    <source>
        <dbReference type="Proteomes" id="UP000626109"/>
    </source>
</evidence>
<dbReference type="InterPro" id="IPR041997">
    <property type="entry name" value="Ribosomal_eL6_KOW"/>
</dbReference>
<evidence type="ECO:0000256" key="2">
    <source>
        <dbReference type="ARBA" id="ARBA00022980"/>
    </source>
</evidence>
<dbReference type="Gene3D" id="2.30.30.30">
    <property type="match status" value="1"/>
</dbReference>
<dbReference type="EMBL" id="CAJNNW010031823">
    <property type="protein sequence ID" value="CAE8709288.1"/>
    <property type="molecule type" value="Genomic_DNA"/>
</dbReference>
<dbReference type="SUPFAM" id="SSF50104">
    <property type="entry name" value="Translation proteins SH3-like domain"/>
    <property type="match status" value="1"/>
</dbReference>
<feature type="compositionally biased region" description="Basic residues" evidence="4">
    <location>
        <begin position="13"/>
        <end position="28"/>
    </location>
</feature>
<dbReference type="PANTHER" id="PTHR10715">
    <property type="entry name" value="60S RIBOSOMAL PROTEIN L6"/>
    <property type="match status" value="1"/>
</dbReference>
<dbReference type="GO" id="GO:0003723">
    <property type="term" value="F:RNA binding"/>
    <property type="evidence" value="ECO:0007669"/>
    <property type="project" value="TreeGrafter"/>
</dbReference>
<evidence type="ECO:0000256" key="1">
    <source>
        <dbReference type="ARBA" id="ARBA00010592"/>
    </source>
</evidence>
<gene>
    <name evidence="5" type="ORF">PGLA2088_LOCUS35375</name>
</gene>
<evidence type="ECO:0008006" key="7">
    <source>
        <dbReference type="Google" id="ProtNLM"/>
    </source>
</evidence>
<name>A0A813KP21_POLGL</name>
<dbReference type="Pfam" id="PF01159">
    <property type="entry name" value="Ribosomal_L6e"/>
    <property type="match status" value="1"/>
</dbReference>
<dbReference type="SUPFAM" id="SSF51445">
    <property type="entry name" value="(Trans)glycosidases"/>
    <property type="match status" value="1"/>
</dbReference>
<keyword evidence="3" id="KW-0687">Ribonucleoprotein</keyword>
<dbReference type="InterPro" id="IPR008991">
    <property type="entry name" value="Translation_prot_SH3-like_sf"/>
</dbReference>
<organism evidence="5 6">
    <name type="scientific">Polarella glacialis</name>
    <name type="common">Dinoflagellate</name>
    <dbReference type="NCBI Taxonomy" id="89957"/>
    <lineage>
        <taxon>Eukaryota</taxon>
        <taxon>Sar</taxon>
        <taxon>Alveolata</taxon>
        <taxon>Dinophyceae</taxon>
        <taxon>Suessiales</taxon>
        <taxon>Suessiaceae</taxon>
        <taxon>Polarella</taxon>
    </lineage>
</organism>
<dbReference type="InterPro" id="IPR017853">
    <property type="entry name" value="GH"/>
</dbReference>
<dbReference type="GO" id="GO:0003735">
    <property type="term" value="F:structural constituent of ribosome"/>
    <property type="evidence" value="ECO:0007669"/>
    <property type="project" value="InterPro"/>
</dbReference>
<dbReference type="Proteomes" id="UP000626109">
    <property type="component" value="Unassembled WGS sequence"/>
</dbReference>
<dbReference type="CDD" id="cd13156">
    <property type="entry name" value="KOW_RPL6"/>
    <property type="match status" value="1"/>
</dbReference>
<dbReference type="GO" id="GO:0022625">
    <property type="term" value="C:cytosolic large ribosomal subunit"/>
    <property type="evidence" value="ECO:0007669"/>
    <property type="project" value="TreeGrafter"/>
</dbReference>
<keyword evidence="2" id="KW-0689">Ribosomal protein</keyword>
<protein>
    <recommendedName>
        <fullName evidence="7">60S ribosomal protein L6</fullName>
    </recommendedName>
</protein>
<proteinExistence type="inferred from homology"/>
<evidence type="ECO:0000256" key="3">
    <source>
        <dbReference type="ARBA" id="ARBA00023274"/>
    </source>
</evidence>
<dbReference type="InterPro" id="IPR000915">
    <property type="entry name" value="60S_ribosomal_eL6"/>
</dbReference>
<sequence length="669" mass="73554">MGRAGGQITTKKTFGKKAANPRKNGKVQKIQKLKKQIAPGSVLILLAGKFRGRRVVFLKQLESGLLLVTGPYAINGVPLRRVNQRYCIATSTKVDLKGADYKSITDQYFAREDKKAGKKDKSEGAFFSTDKAKTSISQEKKDGQKKLEDGIAKGLSAELKSYLKVPARAEVLSSSAGVGVESKKKMRRGVGGKGPKLQVSELFGENARELLSSTETAVYEFLPGFLETGAWVGLTATLSLPLQPVSTPRATVPEVEARELVPVPPQTERYERFARMVIVVDYKRTTVVKKLLAAVNSNNVGAMNLESGQARALAAVELTEKQKDDQNLDILTGFIVMDRNTRIIVVEGLRDGAMKKVVEVVGTVSTKKLKVLFNQELGFSKRLYTDFNLVLKQVKLRQPTLQGLTQRPDLCLPGRGEEEVTRGLNQLMEMKRAGGAVTATATEIHLDFVLCAYRPLPDGKLIVGYETSAASHIFRVSVATRSMELHEQLRRFVSSPDGLPAISGFSNKTCAAEVKSMLDAKGFSADVAHMMSNGGWDAAHVNTTVANASTWWSLFESWNVDPTRPGQPLFDGIDWDLEGDDSVSSSSNYFTVSCLRTVHEISKTAKAAGAIVSLVPPQSYFDVSEAGFNRSLLLNYPDWHPEFRYHGRNTYVPLVVWDADVYDFVDVQF</sequence>
<feature type="region of interest" description="Disordered" evidence="4">
    <location>
        <begin position="1"/>
        <end position="28"/>
    </location>
</feature>
<evidence type="ECO:0000313" key="5">
    <source>
        <dbReference type="EMBL" id="CAE8709288.1"/>
    </source>
</evidence>
<comment type="caution">
    <text evidence="5">The sequence shown here is derived from an EMBL/GenBank/DDBJ whole genome shotgun (WGS) entry which is preliminary data.</text>
</comment>
<dbReference type="FunFam" id="2.30.30.30:FF:000014">
    <property type="entry name" value="60S ribosomal protein L6"/>
    <property type="match status" value="1"/>
</dbReference>
<dbReference type="AlphaFoldDB" id="A0A813KP21"/>
<dbReference type="InterPro" id="IPR014722">
    <property type="entry name" value="Rib_uL2_dom2"/>
</dbReference>
<dbReference type="GO" id="GO:0000027">
    <property type="term" value="P:ribosomal large subunit assembly"/>
    <property type="evidence" value="ECO:0007669"/>
    <property type="project" value="TreeGrafter"/>
</dbReference>
<reference evidence="5" key="1">
    <citation type="submission" date="2021-02" db="EMBL/GenBank/DDBJ databases">
        <authorList>
            <person name="Dougan E. K."/>
            <person name="Rhodes N."/>
            <person name="Thang M."/>
            <person name="Chan C."/>
        </authorList>
    </citation>
    <scope>NUCLEOTIDE SEQUENCE</scope>
</reference>
<evidence type="ECO:0000256" key="4">
    <source>
        <dbReference type="SAM" id="MobiDB-lite"/>
    </source>
</evidence>
<dbReference type="Gene3D" id="3.20.20.80">
    <property type="entry name" value="Glycosidases"/>
    <property type="match status" value="1"/>
</dbReference>
<dbReference type="PANTHER" id="PTHR10715:SF0">
    <property type="entry name" value="LARGE RIBOSOMAL SUBUNIT PROTEIN EL6"/>
    <property type="match status" value="1"/>
</dbReference>
<comment type="similarity">
    <text evidence="1">Belongs to the eukaryotic ribosomal protein eL6 family.</text>
</comment>
<accession>A0A813KP21</accession>
<dbReference type="GO" id="GO:0002181">
    <property type="term" value="P:cytoplasmic translation"/>
    <property type="evidence" value="ECO:0007669"/>
    <property type="project" value="TreeGrafter"/>
</dbReference>